<protein>
    <recommendedName>
        <fullName evidence="3">Rhamnosyl O-methyltransferase</fullName>
    </recommendedName>
</protein>
<dbReference type="SUPFAM" id="SSF53335">
    <property type="entry name" value="S-adenosyl-L-methionine-dependent methyltransferases"/>
    <property type="match status" value="1"/>
</dbReference>
<reference evidence="1 2" key="1">
    <citation type="journal article" date="2016" name="Nat. Commun.">
        <title>Thousands of microbial genomes shed light on interconnected biogeochemical processes in an aquifer system.</title>
        <authorList>
            <person name="Anantharaman K."/>
            <person name="Brown C.T."/>
            <person name="Hug L.A."/>
            <person name="Sharon I."/>
            <person name="Castelle C.J."/>
            <person name="Probst A.J."/>
            <person name="Thomas B.C."/>
            <person name="Singh A."/>
            <person name="Wilkins M.J."/>
            <person name="Karaoz U."/>
            <person name="Brodie E.L."/>
            <person name="Williams K.H."/>
            <person name="Hubbard S.S."/>
            <person name="Banfield J.F."/>
        </authorList>
    </citation>
    <scope>NUCLEOTIDE SEQUENCE [LARGE SCALE GENOMIC DNA]</scope>
</reference>
<evidence type="ECO:0008006" key="3">
    <source>
        <dbReference type="Google" id="ProtNLM"/>
    </source>
</evidence>
<name>A0A1F5MJN2_9BACT</name>
<evidence type="ECO:0000313" key="1">
    <source>
        <dbReference type="EMBL" id="OGE65596.1"/>
    </source>
</evidence>
<gene>
    <name evidence="1" type="ORF">A3B49_02170</name>
</gene>
<dbReference type="Pfam" id="PF13578">
    <property type="entry name" value="Methyltransf_24"/>
    <property type="match status" value="1"/>
</dbReference>
<comment type="caution">
    <text evidence="1">The sequence shown here is derived from an EMBL/GenBank/DDBJ whole genome shotgun (WGS) entry which is preliminary data.</text>
</comment>
<organism evidence="1 2">
    <name type="scientific">Candidatus Daviesbacteria bacterium RIFCSPLOWO2_01_FULL_40_24</name>
    <dbReference type="NCBI Taxonomy" id="1797787"/>
    <lineage>
        <taxon>Bacteria</taxon>
        <taxon>Candidatus Daviesiibacteriota</taxon>
    </lineage>
</organism>
<dbReference type="InterPro" id="IPR029063">
    <property type="entry name" value="SAM-dependent_MTases_sf"/>
</dbReference>
<evidence type="ECO:0000313" key="2">
    <source>
        <dbReference type="Proteomes" id="UP000178017"/>
    </source>
</evidence>
<dbReference type="Gene3D" id="3.40.50.150">
    <property type="entry name" value="Vaccinia Virus protein VP39"/>
    <property type="match status" value="1"/>
</dbReference>
<dbReference type="AlphaFoldDB" id="A0A1F5MJN2"/>
<sequence>MRRKKFLNSPNHPAPPPYWHMEFVTYIAWLLQPNVYVELGIESCLTFNQIIPYAKHLIGVDNNPEAGKNMQPSTKTQFIPLSTNEYIKTLKKHPIAIDLLFIDADHDAKSVLQDFKNFFPFVTDQGIILLHDSYPSSWEATIPRSSSTCYQAIQKLAQKQHGFEMITIPLSPGITICRKFSCHLPWLS</sequence>
<proteinExistence type="predicted"/>
<accession>A0A1F5MJN2</accession>
<dbReference type="EMBL" id="MFDO01000016">
    <property type="protein sequence ID" value="OGE65596.1"/>
    <property type="molecule type" value="Genomic_DNA"/>
</dbReference>
<dbReference type="Proteomes" id="UP000178017">
    <property type="component" value="Unassembled WGS sequence"/>
</dbReference>